<dbReference type="InterPro" id="IPR036396">
    <property type="entry name" value="Cyt_P450_sf"/>
</dbReference>
<keyword evidence="7 14" id="KW-1133">Transmembrane helix</keyword>
<dbReference type="PROSITE" id="PS00086">
    <property type="entry name" value="CYTOCHROME_P450"/>
    <property type="match status" value="1"/>
</dbReference>
<dbReference type="GO" id="GO:0020037">
    <property type="term" value="F:heme binding"/>
    <property type="evidence" value="ECO:0007669"/>
    <property type="project" value="InterPro"/>
</dbReference>
<evidence type="ECO:0000256" key="3">
    <source>
        <dbReference type="ARBA" id="ARBA00010617"/>
    </source>
</evidence>
<dbReference type="SUPFAM" id="SSF48264">
    <property type="entry name" value="Cytochrome P450"/>
    <property type="match status" value="1"/>
</dbReference>
<organism evidence="15 16">
    <name type="scientific">Choiromyces venosus 120613-1</name>
    <dbReference type="NCBI Taxonomy" id="1336337"/>
    <lineage>
        <taxon>Eukaryota</taxon>
        <taxon>Fungi</taxon>
        <taxon>Dikarya</taxon>
        <taxon>Ascomycota</taxon>
        <taxon>Pezizomycotina</taxon>
        <taxon>Pezizomycetes</taxon>
        <taxon>Pezizales</taxon>
        <taxon>Tuberaceae</taxon>
        <taxon>Choiromyces</taxon>
    </lineage>
</organism>
<dbReference type="EMBL" id="ML120363">
    <property type="protein sequence ID" value="RPB03290.1"/>
    <property type="molecule type" value="Genomic_DNA"/>
</dbReference>
<evidence type="ECO:0000256" key="1">
    <source>
        <dbReference type="ARBA" id="ARBA00001971"/>
    </source>
</evidence>
<keyword evidence="9 12" id="KW-0408">Iron</keyword>
<name>A0A3N4JYA6_9PEZI</name>
<keyword evidence="5 14" id="KW-0812">Transmembrane</keyword>
<evidence type="ECO:0000256" key="8">
    <source>
        <dbReference type="ARBA" id="ARBA00023002"/>
    </source>
</evidence>
<dbReference type="STRING" id="1336337.A0A3N4JYA6"/>
<evidence type="ECO:0000256" key="7">
    <source>
        <dbReference type="ARBA" id="ARBA00022989"/>
    </source>
</evidence>
<dbReference type="FunFam" id="1.10.630.10:FF:000158">
    <property type="entry name" value="Cytochrome P450, putative (Eurofung)"/>
    <property type="match status" value="1"/>
</dbReference>
<evidence type="ECO:0000256" key="12">
    <source>
        <dbReference type="PIRSR" id="PIRSR602401-1"/>
    </source>
</evidence>
<keyword evidence="10 13" id="KW-0503">Monooxygenase</keyword>
<sequence length="504" mass="58117">MAVSHDFRSALVQVQDIVKDVPAWKLCVYATLLFPLYAITMGIYNIFFHPLRNFPGPKKAALSNIWYSYVWLSGRYPHTMHALHEKYGSVVRVAPNQLSFNSSTSWKDIYASRGHQIFRKSGFYAPDKQDPETNMLRESDPIKHGQIRKMFSHAFSAKSLMEQEPIVQENIDLFIEQIGKHGTGKDGLDMVKWYNYCSFDIIGDLAFGESFNATKEGKTHFWISLILDSIYAASFIDVIRRFPWLNKLIPSIVPADAAERRERHLNYCRDKVNLRINSDNKRKDFLTNVLDNYRDQISDEELSSNVQFLIVAGSETTATTLSGLTYYLLRNPHTYQRLVSEITSAFTSYSQITSITARKLQYLGAVIDEVLRVYPPVPIGLPRYSPGETVDGYFIPKGVEVSTSSWAAGHDPKNFHEPWTFKPERWLDGECKEKDIREASQPFSLGPRVCLGRNLAIMELRLIICKMLYTYHMELLDSKLDWERDSPAYVLWVKPDLRVRLHKR</sequence>
<gene>
    <name evidence="15" type="ORF">L873DRAFT_1670327</name>
</gene>
<evidence type="ECO:0000256" key="5">
    <source>
        <dbReference type="ARBA" id="ARBA00022692"/>
    </source>
</evidence>
<dbReference type="InterPro" id="IPR001128">
    <property type="entry name" value="Cyt_P450"/>
</dbReference>
<dbReference type="InterPro" id="IPR050121">
    <property type="entry name" value="Cytochrome_P450_monoxygenase"/>
</dbReference>
<evidence type="ECO:0000256" key="14">
    <source>
        <dbReference type="SAM" id="Phobius"/>
    </source>
</evidence>
<keyword evidence="8 13" id="KW-0560">Oxidoreductase</keyword>
<evidence type="ECO:0000256" key="11">
    <source>
        <dbReference type="ARBA" id="ARBA00023136"/>
    </source>
</evidence>
<dbReference type="PRINTS" id="PR00385">
    <property type="entry name" value="P450"/>
</dbReference>
<comment type="subcellular location">
    <subcellularLocation>
        <location evidence="2">Membrane</location>
    </subcellularLocation>
</comment>
<accession>A0A3N4JYA6</accession>
<dbReference type="PANTHER" id="PTHR24305:SF161">
    <property type="entry name" value="P450, PUTATIVE (EUROFUNG)-RELATED"/>
    <property type="match status" value="1"/>
</dbReference>
<dbReference type="GO" id="GO:0004497">
    <property type="term" value="F:monooxygenase activity"/>
    <property type="evidence" value="ECO:0007669"/>
    <property type="project" value="UniProtKB-KW"/>
</dbReference>
<dbReference type="PRINTS" id="PR00463">
    <property type="entry name" value="EP450I"/>
</dbReference>
<evidence type="ECO:0000313" key="16">
    <source>
        <dbReference type="Proteomes" id="UP000276215"/>
    </source>
</evidence>
<dbReference type="GO" id="GO:0005506">
    <property type="term" value="F:iron ion binding"/>
    <property type="evidence" value="ECO:0007669"/>
    <property type="project" value="InterPro"/>
</dbReference>
<comment type="cofactor">
    <cofactor evidence="1 12">
        <name>heme</name>
        <dbReference type="ChEBI" id="CHEBI:30413"/>
    </cofactor>
</comment>
<dbReference type="InterPro" id="IPR017972">
    <property type="entry name" value="Cyt_P450_CS"/>
</dbReference>
<feature type="transmembrane region" description="Helical" evidence="14">
    <location>
        <begin position="28"/>
        <end position="48"/>
    </location>
</feature>
<dbReference type="GO" id="GO:0016020">
    <property type="term" value="C:membrane"/>
    <property type="evidence" value="ECO:0007669"/>
    <property type="project" value="UniProtKB-SubCell"/>
</dbReference>
<dbReference type="AlphaFoldDB" id="A0A3N4JYA6"/>
<evidence type="ECO:0000256" key="4">
    <source>
        <dbReference type="ARBA" id="ARBA00022617"/>
    </source>
</evidence>
<dbReference type="GO" id="GO:0016705">
    <property type="term" value="F:oxidoreductase activity, acting on paired donors, with incorporation or reduction of molecular oxygen"/>
    <property type="evidence" value="ECO:0007669"/>
    <property type="project" value="InterPro"/>
</dbReference>
<dbReference type="Pfam" id="PF00067">
    <property type="entry name" value="p450"/>
    <property type="match status" value="1"/>
</dbReference>
<evidence type="ECO:0000256" key="2">
    <source>
        <dbReference type="ARBA" id="ARBA00004370"/>
    </source>
</evidence>
<proteinExistence type="inferred from homology"/>
<keyword evidence="16" id="KW-1185">Reference proteome</keyword>
<dbReference type="OrthoDB" id="1470350at2759"/>
<keyword evidence="6 12" id="KW-0479">Metal-binding</keyword>
<evidence type="ECO:0000256" key="10">
    <source>
        <dbReference type="ARBA" id="ARBA00023033"/>
    </source>
</evidence>
<evidence type="ECO:0000256" key="9">
    <source>
        <dbReference type="ARBA" id="ARBA00023004"/>
    </source>
</evidence>
<evidence type="ECO:0000313" key="15">
    <source>
        <dbReference type="EMBL" id="RPB03290.1"/>
    </source>
</evidence>
<dbReference type="Proteomes" id="UP000276215">
    <property type="component" value="Unassembled WGS sequence"/>
</dbReference>
<protein>
    <submittedName>
        <fullName evidence="15">Cytochrome P450</fullName>
    </submittedName>
</protein>
<evidence type="ECO:0000256" key="13">
    <source>
        <dbReference type="RuleBase" id="RU000461"/>
    </source>
</evidence>
<keyword evidence="4 12" id="KW-0349">Heme</keyword>
<dbReference type="CDD" id="cd11058">
    <property type="entry name" value="CYP60B-like"/>
    <property type="match status" value="1"/>
</dbReference>
<feature type="binding site" description="axial binding residue" evidence="12">
    <location>
        <position position="450"/>
    </location>
    <ligand>
        <name>heme</name>
        <dbReference type="ChEBI" id="CHEBI:30413"/>
    </ligand>
    <ligandPart>
        <name>Fe</name>
        <dbReference type="ChEBI" id="CHEBI:18248"/>
    </ligandPart>
</feature>
<reference evidence="15 16" key="1">
    <citation type="journal article" date="2018" name="Nat. Ecol. Evol.">
        <title>Pezizomycetes genomes reveal the molecular basis of ectomycorrhizal truffle lifestyle.</title>
        <authorList>
            <person name="Murat C."/>
            <person name="Payen T."/>
            <person name="Noel B."/>
            <person name="Kuo A."/>
            <person name="Morin E."/>
            <person name="Chen J."/>
            <person name="Kohler A."/>
            <person name="Krizsan K."/>
            <person name="Balestrini R."/>
            <person name="Da Silva C."/>
            <person name="Montanini B."/>
            <person name="Hainaut M."/>
            <person name="Levati E."/>
            <person name="Barry K.W."/>
            <person name="Belfiori B."/>
            <person name="Cichocki N."/>
            <person name="Clum A."/>
            <person name="Dockter R.B."/>
            <person name="Fauchery L."/>
            <person name="Guy J."/>
            <person name="Iotti M."/>
            <person name="Le Tacon F."/>
            <person name="Lindquist E.A."/>
            <person name="Lipzen A."/>
            <person name="Malagnac F."/>
            <person name="Mello A."/>
            <person name="Molinier V."/>
            <person name="Miyauchi S."/>
            <person name="Poulain J."/>
            <person name="Riccioni C."/>
            <person name="Rubini A."/>
            <person name="Sitrit Y."/>
            <person name="Splivallo R."/>
            <person name="Traeger S."/>
            <person name="Wang M."/>
            <person name="Zifcakova L."/>
            <person name="Wipf D."/>
            <person name="Zambonelli A."/>
            <person name="Paolocci F."/>
            <person name="Nowrousian M."/>
            <person name="Ottonello S."/>
            <person name="Baldrian P."/>
            <person name="Spatafora J.W."/>
            <person name="Henrissat B."/>
            <person name="Nagy L.G."/>
            <person name="Aury J.M."/>
            <person name="Wincker P."/>
            <person name="Grigoriev I.V."/>
            <person name="Bonfante P."/>
            <person name="Martin F.M."/>
        </authorList>
    </citation>
    <scope>NUCLEOTIDE SEQUENCE [LARGE SCALE GENOMIC DNA]</scope>
    <source>
        <strain evidence="15 16">120613-1</strain>
    </source>
</reference>
<dbReference type="PANTHER" id="PTHR24305">
    <property type="entry name" value="CYTOCHROME P450"/>
    <property type="match status" value="1"/>
</dbReference>
<dbReference type="InterPro" id="IPR002401">
    <property type="entry name" value="Cyt_P450_E_grp-I"/>
</dbReference>
<dbReference type="Gene3D" id="1.10.630.10">
    <property type="entry name" value="Cytochrome P450"/>
    <property type="match status" value="1"/>
</dbReference>
<keyword evidence="11 14" id="KW-0472">Membrane</keyword>
<evidence type="ECO:0000256" key="6">
    <source>
        <dbReference type="ARBA" id="ARBA00022723"/>
    </source>
</evidence>
<comment type="similarity">
    <text evidence="3 13">Belongs to the cytochrome P450 family.</text>
</comment>